<protein>
    <recommendedName>
        <fullName evidence="1">Glycosyl hydrolase family 13 catalytic domain-containing protein</fullName>
    </recommendedName>
</protein>
<dbReference type="InterPro" id="IPR006047">
    <property type="entry name" value="GH13_cat_dom"/>
</dbReference>
<dbReference type="RefSeq" id="WP_307261666.1">
    <property type="nucleotide sequence ID" value="NZ_JAUSVL010000001.1"/>
</dbReference>
<reference evidence="2" key="1">
    <citation type="submission" date="2023-07" db="EMBL/GenBank/DDBJ databases">
        <title>Genomic Encyclopedia of Type Strains, Phase IV (KMG-IV): sequencing the most valuable type-strain genomes for metagenomic binning, comparative biology and taxonomic classification.</title>
        <authorList>
            <person name="Goeker M."/>
        </authorList>
    </citation>
    <scope>NUCLEOTIDE SEQUENCE</scope>
    <source>
        <strain evidence="2">DSM 24202</strain>
    </source>
</reference>
<organism evidence="2 3">
    <name type="scientific">Oligosphaera ethanolica</name>
    <dbReference type="NCBI Taxonomy" id="760260"/>
    <lineage>
        <taxon>Bacteria</taxon>
        <taxon>Pseudomonadati</taxon>
        <taxon>Lentisphaerota</taxon>
        <taxon>Oligosphaeria</taxon>
        <taxon>Oligosphaerales</taxon>
        <taxon>Oligosphaeraceae</taxon>
        <taxon>Oligosphaera</taxon>
    </lineage>
</organism>
<dbReference type="SUPFAM" id="SSF51445">
    <property type="entry name" value="(Trans)glycosidases"/>
    <property type="match status" value="1"/>
</dbReference>
<sequence length="1224" mass="136103">MQKQLLKRTLLVIFVLFGLSGKGATMQLQNEHLTLHFDAQTGILADITTAAGTRITPRPSCQYNIQAKDNSWLFSPVELPFKVEKHSLTTFAGGQELTMVMSCPGWQLEVFCRLFAGEKIFSRRVAWTRLDDVPVDITIFRFALEGLVVGQAAECSVIYPSYWPPQDFPLVGSQTRRYTTPGRNHIPGAILYNSALRCGIGVSMQTTKSDYAIYTDTGDGVANVQTDFNIRACMQKGDRLDSGEELVTLVEDSPLNDALASLGRAWTLNGFTCRTRPQWTGGAVLYSAFVQGTTASRWVDIGGFDNFRQVVLPHLKSIGVDILWFNPFNTGRYGVYSYYDFEDGIGSEDDLAALCADAQKLGIRVLMDLIPHGPKPKHPYGEKLLAEHPEWFSRDADGAPKIWWGSYALDYASPGWQNEMMTLATHFISRCGIDGWRVDCARYSPDNERPTDGRIPSQSGTEGAITLMKRVHQAMEQTKPESILLGETSTVSHLSQMEYIYDTIIGGYVFPQLSRSTPEEWVPQLKLYLDRDEAALPVDYALGLMRYCENHDNAPAIRRYGSGHRDALLATCFLLPGLPLISQDGDVGAGTLIRTLSAIRKRPEFARGKAVYLPTGSSDPAVLTFTRIVPEQFSAVAINFSGQVKQLELQLPPECQDRTLHMREIGSDALAICNGKTIRSELPPYATQVFAFAVPQPALPPAPDNKKPADIPTVDPDLVGQIIRTDFWTAQSVDGFLVSLVDATGRNVLHKMHMVSPAETVRDGKHVDYTQNITLQRVGRASDEVSEYIFEGAWPNGARLRSVYTTGDGSPDIRVRLEVTPAANGEQPALELTFGDDTDEWYVAALEGALRDSHSVRHPRGDEMALIEKDLWLRVVRITHLVQKSGMLWQADAQPLDPRHGQISVRKGDRWTGIRFSQEDQALLGDIFLRENGSLAQGLTLRLHPKGHVIEFTIRADDPPQVVPGITAGFGWDLKSDGSSHRFSNDHFQLRVNRHAGGGVAALLGKSGSPLLLNASIYSNDGFFTPSYDPEHSRELQCFGTSKNNIEAGMALTNNVEELALRFSGELKRNDSKQGFSALPKVAYAVEYRLDDSPRIRFNASVTPQPRPERRGSLVWECPLARDITDIDIQTTSGSQRFTIATQKDDEQFWTTTRDALADVRSLTFIHRDGQQRWTITNIDHRQIASLSLFRDQRGNTAFRVAFFAAEVCDQLTTRSFACDLVVE</sequence>
<proteinExistence type="predicted"/>
<name>A0AAE3VGV3_9BACT</name>
<dbReference type="GO" id="GO:0009313">
    <property type="term" value="P:oligosaccharide catabolic process"/>
    <property type="evidence" value="ECO:0007669"/>
    <property type="project" value="TreeGrafter"/>
</dbReference>
<dbReference type="InterPro" id="IPR017853">
    <property type="entry name" value="GH"/>
</dbReference>
<dbReference type="SMART" id="SM00642">
    <property type="entry name" value="Aamy"/>
    <property type="match status" value="1"/>
</dbReference>
<dbReference type="Proteomes" id="UP001238163">
    <property type="component" value="Unassembled WGS sequence"/>
</dbReference>
<dbReference type="EMBL" id="JAUSVL010000001">
    <property type="protein sequence ID" value="MDQ0290253.1"/>
    <property type="molecule type" value="Genomic_DNA"/>
</dbReference>
<dbReference type="AlphaFoldDB" id="A0AAE3VGV3"/>
<evidence type="ECO:0000259" key="1">
    <source>
        <dbReference type="SMART" id="SM00642"/>
    </source>
</evidence>
<dbReference type="PANTHER" id="PTHR10357">
    <property type="entry name" value="ALPHA-AMYLASE FAMILY MEMBER"/>
    <property type="match status" value="1"/>
</dbReference>
<evidence type="ECO:0000313" key="2">
    <source>
        <dbReference type="EMBL" id="MDQ0290253.1"/>
    </source>
</evidence>
<comment type="caution">
    <text evidence="2">The sequence shown here is derived from an EMBL/GenBank/DDBJ whole genome shotgun (WGS) entry which is preliminary data.</text>
</comment>
<gene>
    <name evidence="2" type="ORF">J3R75_002360</name>
</gene>
<evidence type="ECO:0000313" key="3">
    <source>
        <dbReference type="Proteomes" id="UP001238163"/>
    </source>
</evidence>
<accession>A0AAE3VGV3</accession>
<dbReference type="Pfam" id="PF00128">
    <property type="entry name" value="Alpha-amylase"/>
    <property type="match status" value="1"/>
</dbReference>
<dbReference type="PANTHER" id="PTHR10357:SF179">
    <property type="entry name" value="NEUTRAL AND BASIC AMINO ACID TRANSPORT PROTEIN RBAT"/>
    <property type="match status" value="1"/>
</dbReference>
<keyword evidence="3" id="KW-1185">Reference proteome</keyword>
<feature type="domain" description="Glycosyl hydrolase family 13 catalytic" evidence="1">
    <location>
        <begin position="283"/>
        <end position="600"/>
    </location>
</feature>
<dbReference type="GO" id="GO:0004556">
    <property type="term" value="F:alpha-amylase activity"/>
    <property type="evidence" value="ECO:0007669"/>
    <property type="project" value="TreeGrafter"/>
</dbReference>
<dbReference type="Gene3D" id="3.20.20.80">
    <property type="entry name" value="Glycosidases"/>
    <property type="match status" value="1"/>
</dbReference>